<feature type="region of interest" description="Disordered" evidence="9">
    <location>
        <begin position="668"/>
        <end position="707"/>
    </location>
</feature>
<dbReference type="EMBL" id="CAJPEV010001332">
    <property type="protein sequence ID" value="CAG0892093.1"/>
    <property type="molecule type" value="Genomic_DNA"/>
</dbReference>
<dbReference type="GO" id="GO:0005737">
    <property type="term" value="C:cytoplasm"/>
    <property type="evidence" value="ECO:0007669"/>
    <property type="project" value="UniProtKB-SubCell"/>
</dbReference>
<dbReference type="CDD" id="cd11791">
    <property type="entry name" value="SH3_UBASH3"/>
    <property type="match status" value="1"/>
</dbReference>
<gene>
    <name evidence="12" type="ORF">DSTB1V02_LOCUS6926</name>
</gene>
<evidence type="ECO:0000259" key="11">
    <source>
        <dbReference type="PROSITE" id="PS50030"/>
    </source>
</evidence>
<dbReference type="PANTHER" id="PTHR16469">
    <property type="entry name" value="UBIQUITIN-ASSOCIATED AND SH3 DOMAIN-CONTAINING BA-RELATED"/>
    <property type="match status" value="1"/>
</dbReference>
<proteinExistence type="predicted"/>
<reference evidence="12" key="1">
    <citation type="submission" date="2020-11" db="EMBL/GenBank/DDBJ databases">
        <authorList>
            <person name="Tran Van P."/>
        </authorList>
    </citation>
    <scope>NUCLEOTIDE SEQUENCE</scope>
</reference>
<evidence type="ECO:0000256" key="5">
    <source>
        <dbReference type="ARBA" id="ARBA00051991"/>
    </source>
</evidence>
<dbReference type="InterPro" id="IPR051710">
    <property type="entry name" value="Phosphatase_SH3-domain"/>
</dbReference>
<evidence type="ECO:0000256" key="2">
    <source>
        <dbReference type="ARBA" id="ARBA00022443"/>
    </source>
</evidence>
<evidence type="ECO:0000256" key="7">
    <source>
        <dbReference type="ARBA" id="ARBA00074288"/>
    </source>
</evidence>
<sequence length="755" mass="85180">MAAITPPRKISTSTRPKVSLEIITATQLLLQMGFPKNRAEKALAATGDRGVHLASDWLLAHAYDPSLDEVTPREYILYLCPTGSFLDQIQIFLKKSLEQCGWNGAHNYLPHIALSSHFSVADCNMKQVIKAFHDVIRRVQSEFPEDLILEPHITSNFMGLFVNEQQAEILKQISMEFIEECKNFSFSGDPESPKSFHLSFAYQFPGNHTATLENLVKKIDHTTPTQWEFHLYSRDAHIRSYEVHKVLFPLVPQEVTELELILGDFVYVKPESINVSPDGWVEGTSWLTGCSGFLPLNRVKRTPQTDAWTLHKSIALPQSHDLLLLEDVGVGRRPFIEVQQRLSIEHGHHIRLFSEQPNVSHPKQEDFRKLATTGNDNVVEKIHKVEKEADPSSVKGSRKLIIVRHGERMENTFDSWILDVFEDSGKYNRKDRNMPCLLPMREGGCGAYYRDGPLTQLGHLQARSLGEMMHKMDILVHHVYCSPSYRCIQTCDSILKGMGLQSLMIKIEPGLFEYLAGYQDGMPTWFTPAQFHDLGFNIDLSYAPLVVASELYDKNETIEQFYIRNAFISEKVVKATETEGGNILFVAHAATLETCTRLLVGHAPRNGFHCVSLQVPYCGVAVAEEYTAESGEGKKWRVVEPPFPPFTNSANYGFDWKLLLHERDYPSDHQTEKRASGCPGPTALMSEGKDRGADDAAAPPSTDPMGTLRRLHAIPIQVIRSRIIEQRDGDSEILRNRVFPGKLGAVGRDRSFPFG</sequence>
<dbReference type="PANTHER" id="PTHR16469:SF27">
    <property type="entry name" value="UBIQUITIN-ASSOCIATED AND SH3 DOMAIN-CONTAINING BA-RELATED"/>
    <property type="match status" value="1"/>
</dbReference>
<dbReference type="Gene3D" id="3.40.50.1240">
    <property type="entry name" value="Phosphoglycerate mutase-like"/>
    <property type="match status" value="1"/>
</dbReference>
<dbReference type="Gene3D" id="1.10.8.10">
    <property type="entry name" value="DNA helicase RuvA subunit, C-terminal domain"/>
    <property type="match status" value="1"/>
</dbReference>
<organism evidence="12">
    <name type="scientific">Darwinula stevensoni</name>
    <dbReference type="NCBI Taxonomy" id="69355"/>
    <lineage>
        <taxon>Eukaryota</taxon>
        <taxon>Metazoa</taxon>
        <taxon>Ecdysozoa</taxon>
        <taxon>Arthropoda</taxon>
        <taxon>Crustacea</taxon>
        <taxon>Oligostraca</taxon>
        <taxon>Ostracoda</taxon>
        <taxon>Podocopa</taxon>
        <taxon>Podocopida</taxon>
        <taxon>Darwinulocopina</taxon>
        <taxon>Darwinuloidea</taxon>
        <taxon>Darwinulidae</taxon>
        <taxon>Darwinula</taxon>
    </lineage>
</organism>
<comment type="catalytic activity">
    <reaction evidence="4">
        <text>20-hydroxyecdysone 22-phosphate + H2O = 20-hydroxyecdysone + phosphate</text>
        <dbReference type="Rhea" id="RHEA:63580"/>
        <dbReference type="ChEBI" id="CHEBI:15377"/>
        <dbReference type="ChEBI" id="CHEBI:16587"/>
        <dbReference type="ChEBI" id="CHEBI:43474"/>
        <dbReference type="ChEBI" id="CHEBI:147382"/>
    </reaction>
</comment>
<evidence type="ECO:0000256" key="8">
    <source>
        <dbReference type="PROSITE-ProRule" id="PRU00192"/>
    </source>
</evidence>
<dbReference type="SUPFAM" id="SSF46934">
    <property type="entry name" value="UBA-like"/>
    <property type="match status" value="1"/>
</dbReference>
<dbReference type="InterPro" id="IPR001452">
    <property type="entry name" value="SH3_domain"/>
</dbReference>
<dbReference type="SUPFAM" id="SSF53254">
    <property type="entry name" value="Phosphoglycerate mutase-like"/>
    <property type="match status" value="1"/>
</dbReference>
<evidence type="ECO:0000256" key="3">
    <source>
        <dbReference type="ARBA" id="ARBA00022490"/>
    </source>
</evidence>
<dbReference type="Pfam" id="PF14604">
    <property type="entry name" value="SH3_9"/>
    <property type="match status" value="1"/>
</dbReference>
<evidence type="ECO:0000256" key="1">
    <source>
        <dbReference type="ARBA" id="ARBA00004496"/>
    </source>
</evidence>
<dbReference type="Pfam" id="PF22562">
    <property type="entry name" value="UBA_7"/>
    <property type="match status" value="1"/>
</dbReference>
<dbReference type="PROSITE" id="PS50002">
    <property type="entry name" value="SH3"/>
    <property type="match status" value="1"/>
</dbReference>
<feature type="domain" description="UBA" evidence="11">
    <location>
        <begin position="17"/>
        <end position="61"/>
    </location>
</feature>
<evidence type="ECO:0000256" key="9">
    <source>
        <dbReference type="SAM" id="MobiDB-lite"/>
    </source>
</evidence>
<dbReference type="OrthoDB" id="414418at2759"/>
<evidence type="ECO:0000313" key="13">
    <source>
        <dbReference type="Proteomes" id="UP000677054"/>
    </source>
</evidence>
<dbReference type="EMBL" id="LR900849">
    <property type="protein sequence ID" value="CAD7247088.1"/>
    <property type="molecule type" value="Genomic_DNA"/>
</dbReference>
<evidence type="ECO:0000256" key="4">
    <source>
        <dbReference type="ARBA" id="ARBA00050567"/>
    </source>
</evidence>
<evidence type="ECO:0000259" key="10">
    <source>
        <dbReference type="PROSITE" id="PS50002"/>
    </source>
</evidence>
<dbReference type="Pfam" id="PF00300">
    <property type="entry name" value="His_Phos_1"/>
    <property type="match status" value="1"/>
</dbReference>
<comment type="catalytic activity">
    <reaction evidence="5">
        <text>2-deoxyecdysone 22-phosphate + H2O = 2-deoxyecdysone + phosphate</text>
        <dbReference type="Rhea" id="RHEA:63584"/>
        <dbReference type="ChEBI" id="CHEBI:15377"/>
        <dbReference type="ChEBI" id="CHEBI:19566"/>
        <dbReference type="ChEBI" id="CHEBI:43474"/>
        <dbReference type="ChEBI" id="CHEBI:147386"/>
    </reaction>
</comment>
<dbReference type="CDD" id="cd14301">
    <property type="entry name" value="UBA_UBS3B"/>
    <property type="match status" value="1"/>
</dbReference>
<protein>
    <recommendedName>
        <fullName evidence="7">Ecdysteroid-phosphate phosphatase</fullName>
    </recommendedName>
</protein>
<comment type="catalytic activity">
    <reaction evidence="6">
        <text>ecdysone 22-phosphate + H2O = ecdysone + phosphate</text>
        <dbReference type="Rhea" id="RHEA:63576"/>
        <dbReference type="ChEBI" id="CHEBI:15377"/>
        <dbReference type="ChEBI" id="CHEBI:16688"/>
        <dbReference type="ChEBI" id="CHEBI:43474"/>
        <dbReference type="ChEBI" id="CHEBI:147380"/>
    </reaction>
</comment>
<comment type="subcellular location">
    <subcellularLocation>
        <location evidence="1">Cytoplasm</location>
    </subcellularLocation>
</comment>
<dbReference type="InterPro" id="IPR029033">
    <property type="entry name" value="His_PPase_superfam"/>
</dbReference>
<dbReference type="AlphaFoldDB" id="A0A7R8XFZ6"/>
<dbReference type="GO" id="GO:0102531">
    <property type="term" value="F:ecdysteroid-phosphate phosphatase activity"/>
    <property type="evidence" value="ECO:0007669"/>
    <property type="project" value="UniProtKB-ARBA"/>
</dbReference>
<dbReference type="SUPFAM" id="SSF50044">
    <property type="entry name" value="SH3-domain"/>
    <property type="match status" value="1"/>
</dbReference>
<dbReference type="InterPro" id="IPR015940">
    <property type="entry name" value="UBA"/>
</dbReference>
<dbReference type="PROSITE" id="PS50030">
    <property type="entry name" value="UBA"/>
    <property type="match status" value="1"/>
</dbReference>
<dbReference type="InterPro" id="IPR036028">
    <property type="entry name" value="SH3-like_dom_sf"/>
</dbReference>
<dbReference type="Gene3D" id="2.30.30.40">
    <property type="entry name" value="SH3 Domains"/>
    <property type="match status" value="1"/>
</dbReference>
<keyword evidence="13" id="KW-1185">Reference proteome</keyword>
<keyword evidence="3" id="KW-0963">Cytoplasm</keyword>
<feature type="domain" description="SH3" evidence="10">
    <location>
        <begin position="239"/>
        <end position="304"/>
    </location>
</feature>
<accession>A0A7R8XFZ6</accession>
<dbReference type="InterPro" id="IPR013078">
    <property type="entry name" value="His_Pase_superF_clade-1"/>
</dbReference>
<name>A0A7R8XFZ6_9CRUS</name>
<dbReference type="CDD" id="cd07067">
    <property type="entry name" value="HP_PGM_like"/>
    <property type="match status" value="1"/>
</dbReference>
<evidence type="ECO:0000313" key="12">
    <source>
        <dbReference type="EMBL" id="CAD7247088.1"/>
    </source>
</evidence>
<dbReference type="InterPro" id="IPR009060">
    <property type="entry name" value="UBA-like_sf"/>
</dbReference>
<keyword evidence="2 8" id="KW-0728">SH3 domain</keyword>
<evidence type="ECO:0000256" key="6">
    <source>
        <dbReference type="ARBA" id="ARBA00052011"/>
    </source>
</evidence>
<dbReference type="Proteomes" id="UP000677054">
    <property type="component" value="Unassembled WGS sequence"/>
</dbReference>
<dbReference type="FunFam" id="1.10.8.10:FF:000053">
    <property type="entry name" value="Ubiquitin-associated and SH3 domain-containing, A"/>
    <property type="match status" value="1"/>
</dbReference>